<proteinExistence type="predicted"/>
<name>A0A2T2WG28_9FIRM</name>
<dbReference type="InterPro" id="IPR001638">
    <property type="entry name" value="Solute-binding_3/MltF_N"/>
</dbReference>
<evidence type="ECO:0000313" key="4">
    <source>
        <dbReference type="Proteomes" id="UP000242699"/>
    </source>
</evidence>
<dbReference type="CDD" id="cd13530">
    <property type="entry name" value="PBP2_peptides_like"/>
    <property type="match status" value="1"/>
</dbReference>
<dbReference type="Pfam" id="PF00497">
    <property type="entry name" value="SBP_bac_3"/>
    <property type="match status" value="1"/>
</dbReference>
<evidence type="ECO:0000259" key="2">
    <source>
        <dbReference type="SMART" id="SM00062"/>
    </source>
</evidence>
<gene>
    <name evidence="3" type="ORF">C7B43_21455</name>
</gene>
<sequence length="275" mass="29254">MGTLAAGCGTASASAPTLLRQVKTSHQLVLAVSAYAPEDFQNPATHQWTGYDINILGDFAKTLGAKLVVHPMPFASSITAVADRRAAMTIDIYWTAKRAKVLSFSRPMLNYNDVVAVNSRHPQVAAPTLADLTGKRIAVVIGSEEVGEAQKVPHGTVKEYGNITDSLLALSSGRVAADFQPGVDIAWVKHKNPGLHVTILGAVPASITPPVASLRGYYGVPKGTYSQSFLRQLNAYLQKIARNGTEQKILDQYGMTSGVFLKGIAQAPNVYHGGA</sequence>
<dbReference type="PANTHER" id="PTHR35936:SF17">
    <property type="entry name" value="ARGININE-BINDING EXTRACELLULAR PROTEIN ARTP"/>
    <property type="match status" value="1"/>
</dbReference>
<comment type="caution">
    <text evidence="3">The sequence shown here is derived from an EMBL/GenBank/DDBJ whole genome shotgun (WGS) entry which is preliminary data.</text>
</comment>
<accession>A0A2T2WG28</accession>
<dbReference type="PANTHER" id="PTHR35936">
    <property type="entry name" value="MEMBRANE-BOUND LYTIC MUREIN TRANSGLYCOSYLASE F"/>
    <property type="match status" value="1"/>
</dbReference>
<dbReference type="SMART" id="SM00062">
    <property type="entry name" value="PBPb"/>
    <property type="match status" value="1"/>
</dbReference>
<dbReference type="Gene3D" id="3.40.190.10">
    <property type="entry name" value="Periplasmic binding protein-like II"/>
    <property type="match status" value="2"/>
</dbReference>
<organism evidence="3 4">
    <name type="scientific">Sulfobacillus benefaciens</name>
    <dbReference type="NCBI Taxonomy" id="453960"/>
    <lineage>
        <taxon>Bacteria</taxon>
        <taxon>Bacillati</taxon>
        <taxon>Bacillota</taxon>
        <taxon>Clostridia</taxon>
        <taxon>Eubacteriales</taxon>
        <taxon>Clostridiales Family XVII. Incertae Sedis</taxon>
        <taxon>Sulfobacillus</taxon>
    </lineage>
</organism>
<protein>
    <recommendedName>
        <fullName evidence="2">Solute-binding protein family 3/N-terminal domain-containing protein</fullName>
    </recommendedName>
</protein>
<dbReference type="Proteomes" id="UP000242699">
    <property type="component" value="Unassembled WGS sequence"/>
</dbReference>
<dbReference type="EMBL" id="PXYT01000142">
    <property type="protein sequence ID" value="PSR21168.1"/>
    <property type="molecule type" value="Genomic_DNA"/>
</dbReference>
<evidence type="ECO:0000313" key="3">
    <source>
        <dbReference type="EMBL" id="PSR21168.1"/>
    </source>
</evidence>
<evidence type="ECO:0000256" key="1">
    <source>
        <dbReference type="ARBA" id="ARBA00022729"/>
    </source>
</evidence>
<dbReference type="AlphaFoldDB" id="A0A2T2WG28"/>
<feature type="domain" description="Solute-binding protein family 3/N-terminal" evidence="2">
    <location>
        <begin position="27"/>
        <end position="257"/>
    </location>
</feature>
<keyword evidence="1" id="KW-0732">Signal</keyword>
<dbReference type="SUPFAM" id="SSF53850">
    <property type="entry name" value="Periplasmic binding protein-like II"/>
    <property type="match status" value="1"/>
</dbReference>
<reference evidence="3 4" key="1">
    <citation type="journal article" date="2014" name="BMC Genomics">
        <title>Comparison of environmental and isolate Sulfobacillus genomes reveals diverse carbon, sulfur, nitrogen, and hydrogen metabolisms.</title>
        <authorList>
            <person name="Justice N.B."/>
            <person name="Norman A."/>
            <person name="Brown C.T."/>
            <person name="Singh A."/>
            <person name="Thomas B.C."/>
            <person name="Banfield J.F."/>
        </authorList>
    </citation>
    <scope>NUCLEOTIDE SEQUENCE [LARGE SCALE GENOMIC DNA]</scope>
    <source>
        <strain evidence="3">AMDSBA1</strain>
    </source>
</reference>